<name>A0A378JLG9_9GAMM</name>
<dbReference type="AlphaFoldDB" id="A0A378JLG9"/>
<reference evidence="1 2" key="1">
    <citation type="submission" date="2018-06" db="EMBL/GenBank/DDBJ databases">
        <authorList>
            <consortium name="Pathogen Informatics"/>
            <person name="Doyle S."/>
        </authorList>
    </citation>
    <scope>NUCLEOTIDE SEQUENCE [LARGE SCALE GENOMIC DNA]</scope>
    <source>
        <strain evidence="1 2">NCTC13316</strain>
    </source>
</reference>
<dbReference type="OrthoDB" id="5652138at2"/>
<evidence type="ECO:0000313" key="1">
    <source>
        <dbReference type="EMBL" id="STX51059.1"/>
    </source>
</evidence>
<organism evidence="1 2">
    <name type="scientific">Legionella busanensis</name>
    <dbReference type="NCBI Taxonomy" id="190655"/>
    <lineage>
        <taxon>Bacteria</taxon>
        <taxon>Pseudomonadati</taxon>
        <taxon>Pseudomonadota</taxon>
        <taxon>Gammaproteobacteria</taxon>
        <taxon>Legionellales</taxon>
        <taxon>Legionellaceae</taxon>
        <taxon>Legionella</taxon>
    </lineage>
</organism>
<evidence type="ECO:0000313" key="2">
    <source>
        <dbReference type="Proteomes" id="UP000254794"/>
    </source>
</evidence>
<dbReference type="EMBL" id="UGOD01000001">
    <property type="protein sequence ID" value="STX51059.1"/>
    <property type="molecule type" value="Genomic_DNA"/>
</dbReference>
<protein>
    <submittedName>
        <fullName evidence="1">Uncharacterized protein</fullName>
    </submittedName>
</protein>
<dbReference type="Proteomes" id="UP000254794">
    <property type="component" value="Unassembled WGS sequence"/>
</dbReference>
<proteinExistence type="predicted"/>
<accession>A0A378JLG9</accession>
<dbReference type="RefSeq" id="WP_115330720.1">
    <property type="nucleotide sequence ID" value="NZ_CAAAHP010000001.1"/>
</dbReference>
<sequence>MRGKYEAMQSLLQEDTSLIFKKAEVTDYSGRTFGFISAFEYALWALDKSLWQLIIKSLPLSQFFFVQNHHKNSIIGQLINMKIGFLLSRS</sequence>
<gene>
    <name evidence="1" type="ORF">NCTC13316_01149</name>
</gene>
<keyword evidence="2" id="KW-1185">Reference proteome</keyword>